<protein>
    <submittedName>
        <fullName evidence="1">Uncharacterized protein</fullName>
    </submittedName>
</protein>
<dbReference type="AlphaFoldDB" id="A0A167H3Z8"/>
<dbReference type="PATRIC" id="fig|1365248.3.peg.5415"/>
<dbReference type="RefSeq" id="WP_063370385.1">
    <property type="nucleotide sequence ID" value="NZ_AUYC01000095.1"/>
</dbReference>
<dbReference type="EMBL" id="AUYC01000095">
    <property type="protein sequence ID" value="KZN57607.1"/>
    <property type="molecule type" value="Genomic_DNA"/>
</dbReference>
<evidence type="ECO:0000313" key="1">
    <source>
        <dbReference type="EMBL" id="KZN57607.1"/>
    </source>
</evidence>
<gene>
    <name evidence="1" type="ORF">N473_06940</name>
</gene>
<dbReference type="Proteomes" id="UP000076486">
    <property type="component" value="Unassembled WGS sequence"/>
</dbReference>
<name>A0A167H3Z8_9GAMM</name>
<accession>A0A167H3Z8</accession>
<comment type="caution">
    <text evidence="1">The sequence shown here is derived from an EMBL/GenBank/DDBJ whole genome shotgun (WGS) entry which is preliminary data.</text>
</comment>
<reference evidence="1 2" key="1">
    <citation type="submission" date="2013-07" db="EMBL/GenBank/DDBJ databases">
        <title>Comparative Genomic and Metabolomic Analysis of Twelve Strains of Pseudoalteromonas luteoviolacea.</title>
        <authorList>
            <person name="Vynne N.G."/>
            <person name="Mansson M."/>
            <person name="Gram L."/>
        </authorList>
    </citation>
    <scope>NUCLEOTIDE SEQUENCE [LARGE SCALE GENOMIC DNA]</scope>
    <source>
        <strain evidence="1 2">CPMOR-1</strain>
    </source>
</reference>
<organism evidence="1 2">
    <name type="scientific">Pseudoalteromonas luteoviolacea CPMOR-1</name>
    <dbReference type="NCBI Taxonomy" id="1365248"/>
    <lineage>
        <taxon>Bacteria</taxon>
        <taxon>Pseudomonadati</taxon>
        <taxon>Pseudomonadota</taxon>
        <taxon>Gammaproteobacteria</taxon>
        <taxon>Alteromonadales</taxon>
        <taxon>Pseudoalteromonadaceae</taxon>
        <taxon>Pseudoalteromonas</taxon>
    </lineage>
</organism>
<sequence>MNEQLESKIENLISKASSNIERTQSNSGMEPIFFERGEVSMSDREQINLMIEDASCNLDGWYFNAKWSLNRSGLELQYFKF</sequence>
<evidence type="ECO:0000313" key="2">
    <source>
        <dbReference type="Proteomes" id="UP000076486"/>
    </source>
</evidence>
<proteinExistence type="predicted"/>